<dbReference type="InterPro" id="IPR057670">
    <property type="entry name" value="SH3_retrovirus"/>
</dbReference>
<evidence type="ECO:0000313" key="4">
    <source>
        <dbReference type="Proteomes" id="UP000499080"/>
    </source>
</evidence>
<keyword evidence="4" id="KW-1185">Reference proteome</keyword>
<dbReference type="GO" id="GO:0015074">
    <property type="term" value="P:DNA integration"/>
    <property type="evidence" value="ECO:0007669"/>
    <property type="project" value="InterPro"/>
</dbReference>
<dbReference type="GO" id="GO:0008233">
    <property type="term" value="F:peptidase activity"/>
    <property type="evidence" value="ECO:0007669"/>
    <property type="project" value="UniProtKB-KW"/>
</dbReference>
<dbReference type="SUPFAM" id="SSF53098">
    <property type="entry name" value="Ribonuclease H-like"/>
    <property type="match status" value="1"/>
</dbReference>
<dbReference type="InterPro" id="IPR036397">
    <property type="entry name" value="RNaseH_sf"/>
</dbReference>
<proteinExistence type="predicted"/>
<reference evidence="3 4" key="1">
    <citation type="journal article" date="2019" name="Sci. Rep.">
        <title>Orb-weaving spider Araneus ventricosus genome elucidates the spidroin gene catalogue.</title>
        <authorList>
            <person name="Kono N."/>
            <person name="Nakamura H."/>
            <person name="Ohtoshi R."/>
            <person name="Moran D.A.P."/>
            <person name="Shinohara A."/>
            <person name="Yoshida Y."/>
            <person name="Fujiwara M."/>
            <person name="Mori M."/>
            <person name="Tomita M."/>
            <person name="Arakawa K."/>
        </authorList>
    </citation>
    <scope>NUCLEOTIDE SEQUENCE [LARGE SCALE GENOMIC DNA]</scope>
</reference>
<dbReference type="InterPro" id="IPR039537">
    <property type="entry name" value="Retrotran_Ty1/copia-like"/>
</dbReference>
<dbReference type="Pfam" id="PF13976">
    <property type="entry name" value="gag_pre-integrs"/>
    <property type="match status" value="1"/>
</dbReference>
<dbReference type="AlphaFoldDB" id="A0A4Y2NL65"/>
<dbReference type="OrthoDB" id="6434921at2759"/>
<dbReference type="PANTHER" id="PTHR42648:SF24">
    <property type="entry name" value="INTEGRASE CATALYTIC DOMAIN-CONTAINING PROTEIN"/>
    <property type="match status" value="1"/>
</dbReference>
<evidence type="ECO:0000259" key="2">
    <source>
        <dbReference type="PROSITE" id="PS50994"/>
    </source>
</evidence>
<dbReference type="Pfam" id="PF25597">
    <property type="entry name" value="SH3_retrovirus"/>
    <property type="match status" value="1"/>
</dbReference>
<sequence>MSLLALHEEAFSSEEGCYDWFVDNGASKHITNKSNYFTNFEVFGSPHGVTAANGKILPATGKGTLKIVTKVNGEKQFKELKEVWLVPGISKNLFSVLATHDRNKNSKFESTAEECWLKINNKAELYGTRNESGCLYKVHMEVFIPNNPIEVNLATSDDSLLQLYHERWGHQDKRHVKSLLNHELNIQVNIQDELCEACIYGKAHRLSFGSRNNCSSPGELIFADVCGPFDKSFRRFQYFIVFKDQFIKFRCVFFLKQKSDVASALQEFLAYATNLGHIVKEVISDNGGKFDNKEVRMFLKKKGVVQSTAPYTPEQNGGSERENRTIVEMVRTLENSNPEVEFPPSLWAEIINTSVYILNRTGKSSVKNVSLYELWTGKKPRIKHLRIIGSVCYAHIPKQRRKMDNKATKAFLIGYDGDEKYRIWVQESNTVICSRDVKFNEKISTCGKVVHFPITDENRMTSESEDQGK</sequence>
<accession>A0A4Y2NL65</accession>
<dbReference type="Gene3D" id="3.30.420.10">
    <property type="entry name" value="Ribonuclease H-like superfamily/Ribonuclease H"/>
    <property type="match status" value="1"/>
</dbReference>
<dbReference type="GO" id="GO:0006508">
    <property type="term" value="P:proteolysis"/>
    <property type="evidence" value="ECO:0007669"/>
    <property type="project" value="UniProtKB-KW"/>
</dbReference>
<dbReference type="Proteomes" id="UP000499080">
    <property type="component" value="Unassembled WGS sequence"/>
</dbReference>
<dbReference type="InterPro" id="IPR012337">
    <property type="entry name" value="RNaseH-like_sf"/>
</dbReference>
<comment type="caution">
    <text evidence="3">The sequence shown here is derived from an EMBL/GenBank/DDBJ whole genome shotgun (WGS) entry which is preliminary data.</text>
</comment>
<keyword evidence="1" id="KW-0645">Protease</keyword>
<organism evidence="3 4">
    <name type="scientific">Araneus ventricosus</name>
    <name type="common">Orbweaver spider</name>
    <name type="synonym">Epeira ventricosa</name>
    <dbReference type="NCBI Taxonomy" id="182803"/>
    <lineage>
        <taxon>Eukaryota</taxon>
        <taxon>Metazoa</taxon>
        <taxon>Ecdysozoa</taxon>
        <taxon>Arthropoda</taxon>
        <taxon>Chelicerata</taxon>
        <taxon>Arachnida</taxon>
        <taxon>Araneae</taxon>
        <taxon>Araneomorphae</taxon>
        <taxon>Entelegynae</taxon>
        <taxon>Araneoidea</taxon>
        <taxon>Araneidae</taxon>
        <taxon>Araneus</taxon>
    </lineage>
</organism>
<dbReference type="EMBL" id="BGPR01009324">
    <property type="protein sequence ID" value="GBN39300.1"/>
    <property type="molecule type" value="Genomic_DNA"/>
</dbReference>
<dbReference type="InterPro" id="IPR054722">
    <property type="entry name" value="PolX-like_BBD"/>
</dbReference>
<evidence type="ECO:0000256" key="1">
    <source>
        <dbReference type="ARBA" id="ARBA00022670"/>
    </source>
</evidence>
<dbReference type="GO" id="GO:0003676">
    <property type="term" value="F:nucleic acid binding"/>
    <property type="evidence" value="ECO:0007669"/>
    <property type="project" value="InterPro"/>
</dbReference>
<feature type="domain" description="Integrase catalytic" evidence="2">
    <location>
        <begin position="213"/>
        <end position="379"/>
    </location>
</feature>
<gene>
    <name evidence="3" type="primary">POLX_2449</name>
    <name evidence="3" type="ORF">AVEN_70631_1</name>
</gene>
<keyword evidence="1" id="KW-0378">Hydrolase</keyword>
<dbReference type="InterPro" id="IPR025724">
    <property type="entry name" value="GAG-pre-integrase_dom"/>
</dbReference>
<evidence type="ECO:0000313" key="3">
    <source>
        <dbReference type="EMBL" id="GBN39300.1"/>
    </source>
</evidence>
<protein>
    <submittedName>
        <fullName evidence="3">Retrovirus-related Pol polyprotein from transposon TNT 1-94</fullName>
    </submittedName>
</protein>
<dbReference type="InterPro" id="IPR001584">
    <property type="entry name" value="Integrase_cat-core"/>
</dbReference>
<dbReference type="Pfam" id="PF22936">
    <property type="entry name" value="Pol_BBD"/>
    <property type="match status" value="1"/>
</dbReference>
<dbReference type="PANTHER" id="PTHR42648">
    <property type="entry name" value="TRANSPOSASE, PUTATIVE-RELATED"/>
    <property type="match status" value="1"/>
</dbReference>
<dbReference type="PROSITE" id="PS50994">
    <property type="entry name" value="INTEGRASE"/>
    <property type="match status" value="1"/>
</dbReference>
<name>A0A4Y2NL65_ARAVE</name>